<sequence length="308" mass="35445">MLFIGGDSIRFRGQYFKAHVGIKESKPFLCTPIVYNDEENCGVGIIVEWNRVQKWGMYEPRDYIASWRAGEILRELRHINSITVRGAYFAASRSLNSKEEQYCTTPVIEGIGEESYHKIMSLPIPNKIVQVVLDDRKNKSLNPNLYPLTEEIEAGTLAWRGEFSEAGVLTPEQFRTNKKRHEEIKLETDKHLRSMINDIKNIDLTDIGICIIRSTLATLFEKKVNEEYPHYVLVAFAVIMSDAKVAHIQSRAGYKMFEKISRWVSRTSGYPRFSPFNIVPKKKGVLSPQESFDLLQKLVSQYYPADKN</sequence>
<protein>
    <submittedName>
        <fullName evidence="1">Uncharacterized protein</fullName>
    </submittedName>
</protein>
<dbReference type="EMBL" id="LCJQ01000004">
    <property type="protein sequence ID" value="KKT81978.1"/>
    <property type="molecule type" value="Genomic_DNA"/>
</dbReference>
<evidence type="ECO:0000313" key="1">
    <source>
        <dbReference type="EMBL" id="KKT81978.1"/>
    </source>
</evidence>
<reference evidence="1 2" key="1">
    <citation type="journal article" date="2015" name="Nature">
        <title>rRNA introns, odd ribosomes, and small enigmatic genomes across a large radiation of phyla.</title>
        <authorList>
            <person name="Brown C.T."/>
            <person name="Hug L.A."/>
            <person name="Thomas B.C."/>
            <person name="Sharon I."/>
            <person name="Castelle C.J."/>
            <person name="Singh A."/>
            <person name="Wilkins M.J."/>
            <person name="Williams K.H."/>
            <person name="Banfield J.F."/>
        </authorList>
    </citation>
    <scope>NUCLEOTIDE SEQUENCE [LARGE SCALE GENOMIC DNA]</scope>
</reference>
<organism evidence="1 2">
    <name type="scientific">Candidatus Azambacteria bacterium GW2011_GWA1_44_9</name>
    <dbReference type="NCBI Taxonomy" id="1618610"/>
    <lineage>
        <taxon>Bacteria</taxon>
        <taxon>Candidatus Azamiibacteriota</taxon>
    </lineage>
</organism>
<name>A0A0G1KEF8_9BACT</name>
<comment type="caution">
    <text evidence="1">The sequence shown here is derived from an EMBL/GenBank/DDBJ whole genome shotgun (WGS) entry which is preliminary data.</text>
</comment>
<accession>A0A0G1KEF8</accession>
<gene>
    <name evidence="1" type="ORF">UW78_C0004G0026</name>
</gene>
<evidence type="ECO:0000313" key="2">
    <source>
        <dbReference type="Proteomes" id="UP000034595"/>
    </source>
</evidence>
<proteinExistence type="predicted"/>
<dbReference type="Proteomes" id="UP000034595">
    <property type="component" value="Unassembled WGS sequence"/>
</dbReference>
<dbReference type="AlphaFoldDB" id="A0A0G1KEF8"/>